<reference evidence="2" key="1">
    <citation type="journal article" date="2019" name="Int. J. Syst. Evol. Microbiol.">
        <title>The Global Catalogue of Microorganisms (GCM) 10K type strain sequencing project: providing services to taxonomists for standard genome sequencing and annotation.</title>
        <authorList>
            <consortium name="The Broad Institute Genomics Platform"/>
            <consortium name="The Broad Institute Genome Sequencing Center for Infectious Disease"/>
            <person name="Wu L."/>
            <person name="Ma J."/>
        </authorList>
    </citation>
    <scope>NUCLEOTIDE SEQUENCE [LARGE SCALE GENOMIC DNA]</scope>
    <source>
        <strain evidence="2">CCM 8908</strain>
    </source>
</reference>
<sequence length="96" mass="11036">MEAKEHAKKKVQINIDRELADEAETVFEDIGLNQTSALTAFYKKVVAEGGMPFDLKQTPEQRANRRLRGALKGIPVQKLENRKQVEAWFEDESQDY</sequence>
<dbReference type="Proteomes" id="UP001596283">
    <property type="component" value="Unassembled WGS sequence"/>
</dbReference>
<dbReference type="Pfam" id="PF04221">
    <property type="entry name" value="RelB"/>
    <property type="match status" value="1"/>
</dbReference>
<protein>
    <submittedName>
        <fullName evidence="1">Type II toxin-antitoxin system RelB/DinJ family antitoxin</fullName>
    </submittedName>
</protein>
<dbReference type="NCBIfam" id="TIGR02384">
    <property type="entry name" value="RelB_DinJ"/>
    <property type="match status" value="1"/>
</dbReference>
<gene>
    <name evidence="1" type="ORF">ACFP1C_06935</name>
</gene>
<dbReference type="InterPro" id="IPR013321">
    <property type="entry name" value="Arc_rbn_hlx_hlx"/>
</dbReference>
<comment type="caution">
    <text evidence="1">The sequence shown here is derived from an EMBL/GenBank/DDBJ whole genome shotgun (WGS) entry which is preliminary data.</text>
</comment>
<organism evidence="1 2">
    <name type="scientific">Levilactobacillus fujinensis</name>
    <dbReference type="NCBI Taxonomy" id="2486024"/>
    <lineage>
        <taxon>Bacteria</taxon>
        <taxon>Bacillati</taxon>
        <taxon>Bacillota</taxon>
        <taxon>Bacilli</taxon>
        <taxon>Lactobacillales</taxon>
        <taxon>Lactobacillaceae</taxon>
        <taxon>Levilactobacillus</taxon>
    </lineage>
</organism>
<proteinExistence type="predicted"/>
<dbReference type="InterPro" id="IPR007337">
    <property type="entry name" value="RelB/DinJ"/>
</dbReference>
<dbReference type="EMBL" id="JBHSSI010000036">
    <property type="protein sequence ID" value="MFC6260685.1"/>
    <property type="molecule type" value="Genomic_DNA"/>
</dbReference>
<name>A0ABW1TH26_9LACO</name>
<evidence type="ECO:0000313" key="2">
    <source>
        <dbReference type="Proteomes" id="UP001596283"/>
    </source>
</evidence>
<dbReference type="RefSeq" id="WP_125686836.1">
    <property type="nucleotide sequence ID" value="NZ_JBHSSI010000036.1"/>
</dbReference>
<evidence type="ECO:0000313" key="1">
    <source>
        <dbReference type="EMBL" id="MFC6260685.1"/>
    </source>
</evidence>
<dbReference type="Gene3D" id="1.10.1220.10">
    <property type="entry name" value="Met repressor-like"/>
    <property type="match status" value="1"/>
</dbReference>
<keyword evidence="2" id="KW-1185">Reference proteome</keyword>
<accession>A0ABW1TH26</accession>